<dbReference type="NCBIfam" id="TIGR00005">
    <property type="entry name" value="rluA_subfam"/>
    <property type="match status" value="1"/>
</dbReference>
<dbReference type="InterPro" id="IPR006225">
    <property type="entry name" value="PsdUridine_synth_RluC/D"/>
</dbReference>
<sequence length="322" mass="36616">MRDIRITENEAGQRLDRFLRKLLKKASLSEIYKRIRTGKIKVNGKKSREANMLVVGDIVTLNNIDMGVEPLPKKKAAKCGDIKIVYEDENIIIVDKPAGLLSHPQSAQDKDTLIYRIQHYLESAEGLSSSPTFSPAICNRLDRNTAGLVIAAKNYKSLKAINEMIRARSLKKLYLCVVKGITEANGEIIGLLEKNENSRKAFLAGEGDERGKEAKTYYEKKCDNVEYSLLSVELVTGRFHQIRAHLSSIGHPVIGDAKYGDKRVNEYFEKRFGLNHQFLMAHILIFNNPPKELQYLKNKTWHSSMPEEYEAIIKHLFGQRTL</sequence>
<dbReference type="InterPro" id="IPR002942">
    <property type="entry name" value="S4_RNA-bd"/>
</dbReference>
<dbReference type="InterPro" id="IPR036986">
    <property type="entry name" value="S4_RNA-bd_sf"/>
</dbReference>
<dbReference type="CDD" id="cd00165">
    <property type="entry name" value="S4"/>
    <property type="match status" value="1"/>
</dbReference>
<dbReference type="PROSITE" id="PS50889">
    <property type="entry name" value="S4"/>
    <property type="match status" value="1"/>
</dbReference>
<evidence type="ECO:0000256" key="5">
    <source>
        <dbReference type="RuleBase" id="RU362028"/>
    </source>
</evidence>
<reference evidence="7 8" key="1">
    <citation type="submission" date="2021-10" db="EMBL/GenBank/DDBJ databases">
        <title>Lutispora strain m25 sp. nov., a thermophilic, non-spore-forming bacterium isolated from a lab-scale methanogenic bioreactor digesting anaerobic sludge.</title>
        <authorList>
            <person name="El Houari A."/>
            <person name="Mcdonald J."/>
        </authorList>
    </citation>
    <scope>NUCLEOTIDE SEQUENCE [LARGE SCALE GENOMIC DNA]</scope>
    <source>
        <strain evidence="8">m25</strain>
    </source>
</reference>
<evidence type="ECO:0000256" key="1">
    <source>
        <dbReference type="ARBA" id="ARBA00000073"/>
    </source>
</evidence>
<proteinExistence type="inferred from homology"/>
<evidence type="ECO:0000313" key="8">
    <source>
        <dbReference type="Proteomes" id="UP001651880"/>
    </source>
</evidence>
<dbReference type="PANTHER" id="PTHR21600:SF83">
    <property type="entry name" value="PSEUDOURIDYLATE SYNTHASE RPUSD4, MITOCHONDRIAL"/>
    <property type="match status" value="1"/>
</dbReference>
<dbReference type="EC" id="5.4.99.-" evidence="5"/>
<keyword evidence="4" id="KW-0694">RNA-binding</keyword>
<dbReference type="CDD" id="cd02869">
    <property type="entry name" value="PseudoU_synth_RluA_like"/>
    <property type="match status" value="1"/>
</dbReference>
<dbReference type="SUPFAM" id="SSF55120">
    <property type="entry name" value="Pseudouridine synthase"/>
    <property type="match status" value="1"/>
</dbReference>
<evidence type="ECO:0000256" key="3">
    <source>
        <dbReference type="ARBA" id="ARBA00023235"/>
    </source>
</evidence>
<gene>
    <name evidence="7" type="ORF">LJD61_01195</name>
</gene>
<evidence type="ECO:0000313" key="7">
    <source>
        <dbReference type="EMBL" id="MCQ1528168.1"/>
    </source>
</evidence>
<dbReference type="InterPro" id="IPR050188">
    <property type="entry name" value="RluA_PseudoU_synthase"/>
</dbReference>
<dbReference type="InterPro" id="IPR006224">
    <property type="entry name" value="PsdUridine_synth_RluA-like_CS"/>
</dbReference>
<keyword evidence="3 5" id="KW-0413">Isomerase</keyword>
<dbReference type="RefSeq" id="WP_255225665.1">
    <property type="nucleotide sequence ID" value="NZ_JAJEKE010000001.1"/>
</dbReference>
<evidence type="ECO:0000259" key="6">
    <source>
        <dbReference type="SMART" id="SM00363"/>
    </source>
</evidence>
<dbReference type="SMART" id="SM00363">
    <property type="entry name" value="S4"/>
    <property type="match status" value="1"/>
</dbReference>
<name>A0ABT1NDB9_9FIRM</name>
<protein>
    <recommendedName>
        <fullName evidence="5">Pseudouridine synthase</fullName>
        <ecNumber evidence="5">5.4.99.-</ecNumber>
    </recommendedName>
</protein>
<dbReference type="Pfam" id="PF00849">
    <property type="entry name" value="PseudoU_synth_2"/>
    <property type="match status" value="1"/>
</dbReference>
<dbReference type="PROSITE" id="PS01129">
    <property type="entry name" value="PSI_RLU"/>
    <property type="match status" value="1"/>
</dbReference>
<comment type="caution">
    <text evidence="7">The sequence shown here is derived from an EMBL/GenBank/DDBJ whole genome shotgun (WGS) entry which is preliminary data.</text>
</comment>
<dbReference type="PANTHER" id="PTHR21600">
    <property type="entry name" value="MITOCHONDRIAL RNA PSEUDOURIDINE SYNTHASE"/>
    <property type="match status" value="1"/>
</dbReference>
<dbReference type="InterPro" id="IPR020103">
    <property type="entry name" value="PsdUridine_synth_cat_dom_sf"/>
</dbReference>
<feature type="domain" description="RNA-binding S4" evidence="6">
    <location>
        <begin position="13"/>
        <end position="77"/>
    </location>
</feature>
<comment type="catalytic activity">
    <reaction evidence="1 5">
        <text>a uridine in RNA = a pseudouridine in RNA</text>
        <dbReference type="Rhea" id="RHEA:48348"/>
        <dbReference type="Rhea" id="RHEA-COMP:12068"/>
        <dbReference type="Rhea" id="RHEA-COMP:12069"/>
        <dbReference type="ChEBI" id="CHEBI:65314"/>
        <dbReference type="ChEBI" id="CHEBI:65315"/>
    </reaction>
</comment>
<comment type="similarity">
    <text evidence="2 5">Belongs to the pseudouridine synthase RluA family.</text>
</comment>
<dbReference type="Gene3D" id="3.30.2350.10">
    <property type="entry name" value="Pseudouridine synthase"/>
    <property type="match status" value="1"/>
</dbReference>
<dbReference type="Gene3D" id="3.10.290.10">
    <property type="entry name" value="RNA-binding S4 domain"/>
    <property type="match status" value="1"/>
</dbReference>
<accession>A0ABT1NDB9</accession>
<comment type="function">
    <text evidence="5">Responsible for synthesis of pseudouridine from uracil.</text>
</comment>
<organism evidence="7 8">
    <name type="scientific">Lutispora saccharofermentans</name>
    <dbReference type="NCBI Taxonomy" id="3024236"/>
    <lineage>
        <taxon>Bacteria</taxon>
        <taxon>Bacillati</taxon>
        <taxon>Bacillota</taxon>
        <taxon>Clostridia</taxon>
        <taxon>Lutisporales</taxon>
        <taxon>Lutisporaceae</taxon>
        <taxon>Lutispora</taxon>
    </lineage>
</organism>
<evidence type="ECO:0000256" key="4">
    <source>
        <dbReference type="PROSITE-ProRule" id="PRU00182"/>
    </source>
</evidence>
<dbReference type="InterPro" id="IPR006145">
    <property type="entry name" value="PsdUridine_synth_RsuA/RluA"/>
</dbReference>
<dbReference type="SUPFAM" id="SSF55174">
    <property type="entry name" value="Alpha-L RNA-binding motif"/>
    <property type="match status" value="1"/>
</dbReference>
<dbReference type="EMBL" id="JAJEKE010000001">
    <property type="protein sequence ID" value="MCQ1528168.1"/>
    <property type="molecule type" value="Genomic_DNA"/>
</dbReference>
<dbReference type="Proteomes" id="UP001651880">
    <property type="component" value="Unassembled WGS sequence"/>
</dbReference>
<dbReference type="Pfam" id="PF01479">
    <property type="entry name" value="S4"/>
    <property type="match status" value="1"/>
</dbReference>
<evidence type="ECO:0000256" key="2">
    <source>
        <dbReference type="ARBA" id="ARBA00010876"/>
    </source>
</evidence>
<keyword evidence="8" id="KW-1185">Reference proteome</keyword>